<name>A0ACB9AW98_9ASTR</name>
<protein>
    <submittedName>
        <fullName evidence="1">Uncharacterized protein</fullName>
    </submittedName>
</protein>
<evidence type="ECO:0000313" key="1">
    <source>
        <dbReference type="EMBL" id="KAI3714132.1"/>
    </source>
</evidence>
<dbReference type="EMBL" id="CM042041">
    <property type="protein sequence ID" value="KAI3714132.1"/>
    <property type="molecule type" value="Genomic_DNA"/>
</dbReference>
<evidence type="ECO:0000313" key="2">
    <source>
        <dbReference type="Proteomes" id="UP001056120"/>
    </source>
</evidence>
<gene>
    <name evidence="1" type="ORF">L1987_72722</name>
</gene>
<comment type="caution">
    <text evidence="1">The sequence shown here is derived from an EMBL/GenBank/DDBJ whole genome shotgun (WGS) entry which is preliminary data.</text>
</comment>
<reference evidence="1 2" key="2">
    <citation type="journal article" date="2022" name="Mol. Ecol. Resour.">
        <title>The genomes of chicory, endive, great burdock and yacon provide insights into Asteraceae paleo-polyploidization history and plant inulin production.</title>
        <authorList>
            <person name="Fan W."/>
            <person name="Wang S."/>
            <person name="Wang H."/>
            <person name="Wang A."/>
            <person name="Jiang F."/>
            <person name="Liu H."/>
            <person name="Zhao H."/>
            <person name="Xu D."/>
            <person name="Zhang Y."/>
        </authorList>
    </citation>
    <scope>NUCLEOTIDE SEQUENCE [LARGE SCALE GENOMIC DNA]</scope>
    <source>
        <strain evidence="2">cv. Yunnan</strain>
        <tissue evidence="1">Leaves</tissue>
    </source>
</reference>
<organism evidence="1 2">
    <name type="scientific">Smallanthus sonchifolius</name>
    <dbReference type="NCBI Taxonomy" id="185202"/>
    <lineage>
        <taxon>Eukaryota</taxon>
        <taxon>Viridiplantae</taxon>
        <taxon>Streptophyta</taxon>
        <taxon>Embryophyta</taxon>
        <taxon>Tracheophyta</taxon>
        <taxon>Spermatophyta</taxon>
        <taxon>Magnoliopsida</taxon>
        <taxon>eudicotyledons</taxon>
        <taxon>Gunneridae</taxon>
        <taxon>Pentapetalae</taxon>
        <taxon>asterids</taxon>
        <taxon>campanulids</taxon>
        <taxon>Asterales</taxon>
        <taxon>Asteraceae</taxon>
        <taxon>Asteroideae</taxon>
        <taxon>Heliantheae alliance</taxon>
        <taxon>Millerieae</taxon>
        <taxon>Smallanthus</taxon>
    </lineage>
</organism>
<proteinExistence type="predicted"/>
<accession>A0ACB9AW98</accession>
<reference evidence="2" key="1">
    <citation type="journal article" date="2022" name="Mol. Ecol. Resour.">
        <title>The genomes of chicory, endive, great burdock and yacon provide insights into Asteraceae palaeo-polyploidization history and plant inulin production.</title>
        <authorList>
            <person name="Fan W."/>
            <person name="Wang S."/>
            <person name="Wang H."/>
            <person name="Wang A."/>
            <person name="Jiang F."/>
            <person name="Liu H."/>
            <person name="Zhao H."/>
            <person name="Xu D."/>
            <person name="Zhang Y."/>
        </authorList>
    </citation>
    <scope>NUCLEOTIDE SEQUENCE [LARGE SCALE GENOMIC DNA]</scope>
    <source>
        <strain evidence="2">cv. Yunnan</strain>
    </source>
</reference>
<dbReference type="Proteomes" id="UP001056120">
    <property type="component" value="Linkage Group LG24"/>
</dbReference>
<sequence length="128" mass="14573">MFLVPGNKFSKAMHFFSVWIIAVLPPRPYPLQPRSQAGTSFCSNKVHGYAYFWLTKAHSPELTSDRPESYVLLPPSHVPRHRKVTGEESEGRRRVHISPFGLKTCVKHEACSRLRNFIPDGSGIIFHT</sequence>
<keyword evidence="2" id="KW-1185">Reference proteome</keyword>